<accession>A0A2N9Y457</accession>
<dbReference type="RefSeq" id="WP_100116077.1">
    <property type="nucleotide sequence ID" value="NZ_MEIV01000051.1"/>
</dbReference>
<dbReference type="EMBL" id="MEIV01000051">
    <property type="protein sequence ID" value="PIT62424.1"/>
    <property type="molecule type" value="Genomic_DNA"/>
</dbReference>
<comment type="caution">
    <text evidence="1">The sequence shown here is derived from an EMBL/GenBank/DDBJ whole genome shotgun (WGS) entry which is preliminary data.</text>
</comment>
<dbReference type="AlphaFoldDB" id="A0A2N9Y457"/>
<sequence length="157" mass="18343">MINFNLQSYYKDIGGRIFEFAIPPNKKALRSTPRSTTSKYLTEGAFSFIEGIIYEYVPKYGEYGHWGITEVNTEQWLLIKPALLRLKTRVDQAQNLKELKSDLFDFRFVCMLEDDYLKETAHKFSKSKPLLSQMIIDFIAWIDVNIQKCGSFYIMGI</sequence>
<name>A0A2N9Y457_9NEIS</name>
<gene>
    <name evidence="1" type="ORF">BHC47_04845</name>
</gene>
<evidence type="ECO:0000313" key="1">
    <source>
        <dbReference type="EMBL" id="PIT62424.1"/>
    </source>
</evidence>
<reference evidence="1 2" key="1">
    <citation type="journal article" date="2017" name="MBio">
        <title>Type VI secretion-mediated competition in the bee gut microbiome.</title>
        <authorList>
            <person name="Steele M.I."/>
            <person name="Kwong W.K."/>
            <person name="Powell J.E."/>
            <person name="Whiteley M."/>
            <person name="Moran N.A."/>
        </authorList>
    </citation>
    <scope>NUCLEOTIDE SEQUENCE [LARGE SCALE GENOMIC DNA]</scope>
    <source>
        <strain evidence="1 2">PEB0171</strain>
    </source>
</reference>
<protein>
    <submittedName>
        <fullName evidence="1">Uncharacterized protein</fullName>
    </submittedName>
</protein>
<proteinExistence type="predicted"/>
<dbReference type="Proteomes" id="UP000231094">
    <property type="component" value="Unassembled WGS sequence"/>
</dbReference>
<evidence type="ECO:0000313" key="2">
    <source>
        <dbReference type="Proteomes" id="UP000231094"/>
    </source>
</evidence>
<organism evidence="1 2">
    <name type="scientific">Snodgrassella alvi</name>
    <dbReference type="NCBI Taxonomy" id="1196083"/>
    <lineage>
        <taxon>Bacteria</taxon>
        <taxon>Pseudomonadati</taxon>
        <taxon>Pseudomonadota</taxon>
        <taxon>Betaproteobacteria</taxon>
        <taxon>Neisseriales</taxon>
        <taxon>Neisseriaceae</taxon>
        <taxon>Snodgrassella</taxon>
    </lineage>
</organism>